<dbReference type="RefSeq" id="WP_092680523.1">
    <property type="nucleotide sequence ID" value="NZ_FNMZ01000002.1"/>
</dbReference>
<accession>A0A1H2W4E1</accession>
<sequence>MIHRLMRLLRPLLRAVDAASRLSSWAGALALAALVCLLVEEAAMRLATGRGTAWGFDLVWMGAGAVFLLGLGRAARDDRFARARGLPAWSPARLRRIARGIFEVFLFAPLVGAAGLFGWSRALIAFQEGAVDRISAWAPLLWPSQALIAAALTLMAAQVGADGLRRILNAPDAPPERAPGAESEGAGA</sequence>
<evidence type="ECO:0000313" key="3">
    <source>
        <dbReference type="Proteomes" id="UP000199118"/>
    </source>
</evidence>
<dbReference type="EMBL" id="FNMZ01000002">
    <property type="protein sequence ID" value="SDW74949.1"/>
    <property type="molecule type" value="Genomic_DNA"/>
</dbReference>
<feature type="transmembrane region" description="Helical" evidence="1">
    <location>
        <begin position="97"/>
        <end position="120"/>
    </location>
</feature>
<evidence type="ECO:0000313" key="2">
    <source>
        <dbReference type="EMBL" id="SDW74949.1"/>
    </source>
</evidence>
<dbReference type="OrthoDB" id="26202at2"/>
<keyword evidence="1" id="KW-1133">Transmembrane helix</keyword>
<organism evidence="2 3">
    <name type="scientific">Albimonas donghaensis</name>
    <dbReference type="NCBI Taxonomy" id="356660"/>
    <lineage>
        <taxon>Bacteria</taxon>
        <taxon>Pseudomonadati</taxon>
        <taxon>Pseudomonadota</taxon>
        <taxon>Alphaproteobacteria</taxon>
        <taxon>Rhodobacterales</taxon>
        <taxon>Paracoccaceae</taxon>
        <taxon>Albimonas</taxon>
    </lineage>
</organism>
<dbReference type="AlphaFoldDB" id="A0A1H2W4E1"/>
<feature type="transmembrane region" description="Helical" evidence="1">
    <location>
        <begin position="140"/>
        <end position="161"/>
    </location>
</feature>
<gene>
    <name evidence="2" type="ORF">SAMN05444336_102251</name>
</gene>
<feature type="transmembrane region" description="Helical" evidence="1">
    <location>
        <begin position="58"/>
        <end position="76"/>
    </location>
</feature>
<proteinExistence type="predicted"/>
<name>A0A1H2W4E1_9RHOB</name>
<evidence type="ECO:0000256" key="1">
    <source>
        <dbReference type="SAM" id="Phobius"/>
    </source>
</evidence>
<keyword evidence="1" id="KW-0812">Transmembrane</keyword>
<keyword evidence="1" id="KW-0472">Membrane</keyword>
<protein>
    <submittedName>
        <fullName evidence="2">TRAP-type mannitol/chloroaromatic compound transport system, small permease component</fullName>
    </submittedName>
</protein>
<dbReference type="STRING" id="356660.SAMN05444336_102251"/>
<keyword evidence="3" id="KW-1185">Reference proteome</keyword>
<dbReference type="Proteomes" id="UP000199118">
    <property type="component" value="Unassembled WGS sequence"/>
</dbReference>
<reference evidence="2 3" key="1">
    <citation type="submission" date="2016-10" db="EMBL/GenBank/DDBJ databases">
        <authorList>
            <person name="de Groot N.N."/>
        </authorList>
    </citation>
    <scope>NUCLEOTIDE SEQUENCE [LARGE SCALE GENOMIC DNA]</scope>
    <source>
        <strain evidence="2 3">DSM 17890</strain>
    </source>
</reference>